<proteinExistence type="predicted"/>
<comment type="caution">
    <text evidence="1">The sequence shown here is derived from an EMBL/GenBank/DDBJ whole genome shotgun (WGS) entry which is preliminary data.</text>
</comment>
<protein>
    <submittedName>
        <fullName evidence="1">7908_t:CDS:1</fullName>
    </submittedName>
</protein>
<feature type="non-terminal residue" evidence="1">
    <location>
        <position position="1"/>
    </location>
</feature>
<reference evidence="1" key="1">
    <citation type="submission" date="2021-06" db="EMBL/GenBank/DDBJ databases">
        <authorList>
            <person name="Kallberg Y."/>
            <person name="Tangrot J."/>
            <person name="Rosling A."/>
        </authorList>
    </citation>
    <scope>NUCLEOTIDE SEQUENCE</scope>
    <source>
        <strain evidence="1">IL203A</strain>
    </source>
</reference>
<evidence type="ECO:0000313" key="1">
    <source>
        <dbReference type="EMBL" id="CAG8725304.1"/>
    </source>
</evidence>
<sequence>KNVDVFNCLDLMDNKLFIEDLKFGPGDGYLNYYMYNWRCKDMDSGKVGVVML</sequence>
<keyword evidence="2" id="KW-1185">Reference proteome</keyword>
<dbReference type="EMBL" id="CAJVPU010034452">
    <property type="protein sequence ID" value="CAG8725304.1"/>
    <property type="molecule type" value="Genomic_DNA"/>
</dbReference>
<gene>
    <name evidence="1" type="ORF">DHETER_LOCUS13086</name>
</gene>
<organism evidence="1 2">
    <name type="scientific">Dentiscutata heterogama</name>
    <dbReference type="NCBI Taxonomy" id="1316150"/>
    <lineage>
        <taxon>Eukaryota</taxon>
        <taxon>Fungi</taxon>
        <taxon>Fungi incertae sedis</taxon>
        <taxon>Mucoromycota</taxon>
        <taxon>Glomeromycotina</taxon>
        <taxon>Glomeromycetes</taxon>
        <taxon>Diversisporales</taxon>
        <taxon>Gigasporaceae</taxon>
        <taxon>Dentiscutata</taxon>
    </lineage>
</organism>
<name>A0ACA9PUC4_9GLOM</name>
<accession>A0ACA9PUC4</accession>
<evidence type="ECO:0000313" key="2">
    <source>
        <dbReference type="Proteomes" id="UP000789702"/>
    </source>
</evidence>
<dbReference type="Proteomes" id="UP000789702">
    <property type="component" value="Unassembled WGS sequence"/>
</dbReference>